<feature type="region of interest" description="Disordered" evidence="1">
    <location>
        <begin position="53"/>
        <end position="73"/>
    </location>
</feature>
<dbReference type="SUPFAM" id="SSF51905">
    <property type="entry name" value="FAD/NAD(P)-binding domain"/>
    <property type="match status" value="1"/>
</dbReference>
<dbReference type="InterPro" id="IPR023753">
    <property type="entry name" value="FAD/NAD-binding_dom"/>
</dbReference>
<sequence>MTTGSPAADEPTVSLTSSDHVVVVGAGLAGWRLVQGLRREHFEGAITLVGAEPHPPYDRPPLSKQVLRGRVGE</sequence>
<evidence type="ECO:0000313" key="3">
    <source>
        <dbReference type="EMBL" id="EQD34403.1"/>
    </source>
</evidence>
<dbReference type="Pfam" id="PF07992">
    <property type="entry name" value="Pyr_redox_2"/>
    <property type="match status" value="1"/>
</dbReference>
<dbReference type="EMBL" id="AUZX01013809">
    <property type="protein sequence ID" value="EQD34403.1"/>
    <property type="molecule type" value="Genomic_DNA"/>
</dbReference>
<dbReference type="AlphaFoldDB" id="T0YMW4"/>
<name>T0YMW4_9ZZZZ</name>
<dbReference type="InterPro" id="IPR036188">
    <property type="entry name" value="FAD/NAD-bd_sf"/>
</dbReference>
<proteinExistence type="predicted"/>
<protein>
    <submittedName>
        <fullName evidence="3">Ferredoxin reductase</fullName>
    </submittedName>
</protein>
<dbReference type="GO" id="GO:0016491">
    <property type="term" value="F:oxidoreductase activity"/>
    <property type="evidence" value="ECO:0007669"/>
    <property type="project" value="InterPro"/>
</dbReference>
<evidence type="ECO:0000259" key="2">
    <source>
        <dbReference type="Pfam" id="PF07992"/>
    </source>
</evidence>
<reference evidence="3" key="2">
    <citation type="journal article" date="2014" name="ISME J.">
        <title>Microbial stratification in low pH oxic and suboxic macroscopic growths along an acid mine drainage.</title>
        <authorList>
            <person name="Mendez-Garcia C."/>
            <person name="Mesa V."/>
            <person name="Sprenger R.R."/>
            <person name="Richter M."/>
            <person name="Diez M.S."/>
            <person name="Solano J."/>
            <person name="Bargiela R."/>
            <person name="Golyshina O.V."/>
            <person name="Manteca A."/>
            <person name="Ramos J.L."/>
            <person name="Gallego J.R."/>
            <person name="Llorente I."/>
            <person name="Martins Dos Santos V.A."/>
            <person name="Jensen O.N."/>
            <person name="Pelaez A.I."/>
            <person name="Sanchez J."/>
            <person name="Ferrer M."/>
        </authorList>
    </citation>
    <scope>NUCLEOTIDE SEQUENCE</scope>
</reference>
<comment type="caution">
    <text evidence="3">The sequence shown here is derived from an EMBL/GenBank/DDBJ whole genome shotgun (WGS) entry which is preliminary data.</text>
</comment>
<evidence type="ECO:0000256" key="1">
    <source>
        <dbReference type="SAM" id="MobiDB-lite"/>
    </source>
</evidence>
<accession>T0YMW4</accession>
<dbReference type="Gene3D" id="3.50.50.60">
    <property type="entry name" value="FAD/NAD(P)-binding domain"/>
    <property type="match status" value="1"/>
</dbReference>
<organism evidence="3">
    <name type="scientific">mine drainage metagenome</name>
    <dbReference type="NCBI Taxonomy" id="410659"/>
    <lineage>
        <taxon>unclassified sequences</taxon>
        <taxon>metagenomes</taxon>
        <taxon>ecological metagenomes</taxon>
    </lineage>
</organism>
<feature type="domain" description="FAD/NAD(P)-binding" evidence="2">
    <location>
        <begin position="20"/>
        <end position="68"/>
    </location>
</feature>
<reference evidence="3" key="1">
    <citation type="submission" date="2013-08" db="EMBL/GenBank/DDBJ databases">
        <authorList>
            <person name="Mendez C."/>
            <person name="Richter M."/>
            <person name="Ferrer M."/>
            <person name="Sanchez J."/>
        </authorList>
    </citation>
    <scope>NUCLEOTIDE SEQUENCE</scope>
</reference>
<gene>
    <name evidence="3" type="ORF">B1A_18710</name>
</gene>